<keyword evidence="1" id="KW-0472">Membrane</keyword>
<dbReference type="Proteomes" id="UP000614714">
    <property type="component" value="Unassembled WGS sequence"/>
</dbReference>
<dbReference type="RefSeq" id="WP_199391229.1">
    <property type="nucleotide sequence ID" value="NZ_JAEMHL010000028.1"/>
</dbReference>
<keyword evidence="1" id="KW-1133">Transmembrane helix</keyword>
<reference evidence="2 3" key="1">
    <citation type="submission" date="2020-12" db="EMBL/GenBank/DDBJ databases">
        <title>Geomonas sp. Red421, isolated from paddy soil.</title>
        <authorList>
            <person name="Xu Z."/>
            <person name="Zhang Z."/>
            <person name="Masuda Y."/>
            <person name="Itoh H."/>
            <person name="Senoo K."/>
        </authorList>
    </citation>
    <scope>NUCLEOTIDE SEQUENCE [LARGE SCALE GENOMIC DNA]</scope>
    <source>
        <strain evidence="2 3">Red421</strain>
    </source>
</reference>
<feature type="transmembrane region" description="Helical" evidence="1">
    <location>
        <begin position="63"/>
        <end position="86"/>
    </location>
</feature>
<protein>
    <recommendedName>
        <fullName evidence="4">LexA-binding, inner membrane-associated hydrolase</fullName>
    </recommendedName>
</protein>
<dbReference type="EMBL" id="JAEMHL010000028">
    <property type="protein sequence ID" value="MBJ6752840.1"/>
    <property type="molecule type" value="Genomic_DNA"/>
</dbReference>
<accession>A0ABS0YKP6</accession>
<feature type="transmembrane region" description="Helical" evidence="1">
    <location>
        <begin position="93"/>
        <end position="110"/>
    </location>
</feature>
<feature type="transmembrane region" description="Helical" evidence="1">
    <location>
        <begin position="189"/>
        <end position="209"/>
    </location>
</feature>
<name>A0ABS0YKP6_9BACT</name>
<feature type="transmembrane region" description="Helical" evidence="1">
    <location>
        <begin position="21"/>
        <end position="43"/>
    </location>
</feature>
<evidence type="ECO:0000313" key="2">
    <source>
        <dbReference type="EMBL" id="MBJ6752840.1"/>
    </source>
</evidence>
<feature type="transmembrane region" description="Helical" evidence="1">
    <location>
        <begin position="130"/>
        <end position="152"/>
    </location>
</feature>
<evidence type="ECO:0000256" key="1">
    <source>
        <dbReference type="SAM" id="Phobius"/>
    </source>
</evidence>
<sequence>MFIGHFAVGFASKAAVPKTSLGTLFLASQFVDLLWPTLLLLGIERVRIVPGITRVTPLDFESYPISHSLLAVTGWALLVALVYQAAQRYPRGACVLGAIVVSHWFLDLVVHRPDLPLVPGGSVRVGMDLWASLAGTFIVEMGLFAVGVALYLKKTVAQDAVGRWGLWALVVFLVGIYLSNLFGPPPPSVAAIAWVGQSQWLLVLWGYWVDRHRVVTPSW</sequence>
<organism evidence="2 3">
    <name type="scientific">Geomonas anaerohicana</name>
    <dbReference type="NCBI Taxonomy" id="2798583"/>
    <lineage>
        <taxon>Bacteria</taxon>
        <taxon>Pseudomonadati</taxon>
        <taxon>Thermodesulfobacteriota</taxon>
        <taxon>Desulfuromonadia</taxon>
        <taxon>Geobacterales</taxon>
        <taxon>Geobacteraceae</taxon>
        <taxon>Geomonas</taxon>
    </lineage>
</organism>
<evidence type="ECO:0000313" key="3">
    <source>
        <dbReference type="Proteomes" id="UP000614714"/>
    </source>
</evidence>
<comment type="caution">
    <text evidence="2">The sequence shown here is derived from an EMBL/GenBank/DDBJ whole genome shotgun (WGS) entry which is preliminary data.</text>
</comment>
<evidence type="ECO:0008006" key="4">
    <source>
        <dbReference type="Google" id="ProtNLM"/>
    </source>
</evidence>
<gene>
    <name evidence="2" type="ORF">JFN91_21710</name>
</gene>
<feature type="transmembrane region" description="Helical" evidence="1">
    <location>
        <begin position="164"/>
        <end position="183"/>
    </location>
</feature>
<keyword evidence="1" id="KW-0812">Transmembrane</keyword>
<keyword evidence="3" id="KW-1185">Reference proteome</keyword>
<proteinExistence type="predicted"/>